<organism evidence="2 4">
    <name type="scientific">Catenibacterium mitsuokai</name>
    <dbReference type="NCBI Taxonomy" id="100886"/>
    <lineage>
        <taxon>Bacteria</taxon>
        <taxon>Bacillati</taxon>
        <taxon>Bacillota</taxon>
        <taxon>Erysipelotrichia</taxon>
        <taxon>Erysipelotrichales</taxon>
        <taxon>Coprobacillaceae</taxon>
        <taxon>Catenibacterium</taxon>
    </lineage>
</organism>
<feature type="chain" id="PRO_5043644066" evidence="1">
    <location>
        <begin position="25"/>
        <end position="322"/>
    </location>
</feature>
<evidence type="ECO:0000313" key="3">
    <source>
        <dbReference type="EMBL" id="MBV3391823.1"/>
    </source>
</evidence>
<dbReference type="Proteomes" id="UP001196408">
    <property type="component" value="Unassembled WGS sequence"/>
</dbReference>
<sequence>MKKFVCGLMAVGLALTGCGSQSSAKDKADVKVGVIQYMQHDALDASYKGFKDTLVKAGYKASNITLKNASGENSNCETIAESLVNDGNDLIYAIATPAAQAVVKKTKDIPVVVSAVTDPAGSKLVKSNKKPGGNVTGASDLTPVKEQIKLLKQIMPNAKTVAVMYAGNESNSEIQGKMAVKEIKAQGMTPLVKTVSESNEIQSVTDSIVGNADALYIPTDNLLASNIPAVVKVTDQAKIPVIVGEEGMCAKGGLATYGIDYYNLGSIAGKQAIKILTGKSKPATMPIEYLKASDCKLKVNKAQMEKLGIKVPQEVLDKAELI</sequence>
<dbReference type="RefSeq" id="WP_217746909.1">
    <property type="nucleotide sequence ID" value="NZ_JAHOEB010000003.1"/>
</dbReference>
<keyword evidence="1" id="KW-0732">Signal</keyword>
<dbReference type="GeneID" id="301323043"/>
<evidence type="ECO:0000313" key="5">
    <source>
        <dbReference type="Proteomes" id="UP001197492"/>
    </source>
</evidence>
<dbReference type="PANTHER" id="PTHR35271:SF1">
    <property type="entry name" value="ABC TRANSPORTER, SUBSTRATE-BINDING LIPOPROTEIN"/>
    <property type="match status" value="1"/>
</dbReference>
<dbReference type="Pfam" id="PF04392">
    <property type="entry name" value="ABC_sub_bind"/>
    <property type="match status" value="1"/>
</dbReference>
<dbReference type="Proteomes" id="UP001197492">
    <property type="component" value="Unassembled WGS sequence"/>
</dbReference>
<dbReference type="PROSITE" id="PS51257">
    <property type="entry name" value="PROKAR_LIPOPROTEIN"/>
    <property type="match status" value="1"/>
</dbReference>
<dbReference type="AlphaFoldDB" id="A0AAW4MRF1"/>
<dbReference type="EMBL" id="JAHOEF010000003">
    <property type="protein sequence ID" value="MBV3381799.1"/>
    <property type="molecule type" value="Genomic_DNA"/>
</dbReference>
<accession>A0AAW4MRF1</accession>
<dbReference type="InterPro" id="IPR007487">
    <property type="entry name" value="ABC_transpt-TYRBP-like"/>
</dbReference>
<name>A0AAW4MRF1_9FIRM</name>
<comment type="caution">
    <text evidence="2">The sequence shown here is derived from an EMBL/GenBank/DDBJ whole genome shotgun (WGS) entry which is preliminary data.</text>
</comment>
<reference evidence="2 5" key="1">
    <citation type="submission" date="2021-06" db="EMBL/GenBank/DDBJ databases">
        <title>Collection of gut derived symbiotic bacterial strains cultured from healthy donors.</title>
        <authorList>
            <person name="Lin H."/>
            <person name="Littmann E."/>
            <person name="Pamer E.G."/>
        </authorList>
    </citation>
    <scope>NUCLEOTIDE SEQUENCE</scope>
    <source>
        <strain evidence="3 5">MSK.21.70</strain>
        <strain evidence="2">MSK.21.82</strain>
    </source>
</reference>
<evidence type="ECO:0000313" key="2">
    <source>
        <dbReference type="EMBL" id="MBV3381799.1"/>
    </source>
</evidence>
<dbReference type="PANTHER" id="PTHR35271">
    <property type="entry name" value="ABC TRANSPORTER, SUBSTRATE-BINDING LIPOPROTEIN-RELATED"/>
    <property type="match status" value="1"/>
</dbReference>
<dbReference type="EMBL" id="JAHOEL010000003">
    <property type="protein sequence ID" value="MBV3391823.1"/>
    <property type="molecule type" value="Genomic_DNA"/>
</dbReference>
<feature type="signal peptide" evidence="1">
    <location>
        <begin position="1"/>
        <end position="24"/>
    </location>
</feature>
<dbReference type="CDD" id="cd06325">
    <property type="entry name" value="PBP1_ABC_unchar_transporter"/>
    <property type="match status" value="1"/>
</dbReference>
<evidence type="ECO:0000256" key="1">
    <source>
        <dbReference type="SAM" id="SignalP"/>
    </source>
</evidence>
<proteinExistence type="predicted"/>
<gene>
    <name evidence="2" type="ORF">KSV97_00860</name>
    <name evidence="3" type="ORF">KSW06_00870</name>
</gene>
<keyword evidence="5" id="KW-1185">Reference proteome</keyword>
<evidence type="ECO:0000313" key="4">
    <source>
        <dbReference type="Proteomes" id="UP001196408"/>
    </source>
</evidence>
<protein>
    <submittedName>
        <fullName evidence="2">ABC transporter substrate-binding protein</fullName>
    </submittedName>
</protein>